<gene>
    <name evidence="1" type="ORF">N8I86_33845</name>
</gene>
<keyword evidence="2" id="KW-1185">Reference proteome</keyword>
<evidence type="ECO:0000313" key="1">
    <source>
        <dbReference type="EMBL" id="UXY39259.1"/>
    </source>
</evidence>
<reference evidence="1" key="1">
    <citation type="submission" date="2022-10" db="EMBL/GenBank/DDBJ databases">
        <authorList>
            <person name="Mo P."/>
        </authorList>
    </citation>
    <scope>NUCLEOTIDE SEQUENCE</scope>
    <source>
        <strain evidence="1">HUAS 14-6</strain>
    </source>
</reference>
<dbReference type="Proteomes" id="UP001060733">
    <property type="component" value="Chromosome"/>
</dbReference>
<name>A0ABY6EXX2_9ACTN</name>
<accession>A0ABY6EXX2</accession>
<dbReference type="EMBL" id="CP106795">
    <property type="protein sequence ID" value="UXY39259.1"/>
    <property type="molecule type" value="Genomic_DNA"/>
</dbReference>
<protein>
    <submittedName>
        <fullName evidence="1">Acetyl-CoA synthetase</fullName>
    </submittedName>
</protein>
<dbReference type="RefSeq" id="WP_263279517.1">
    <property type="nucleotide sequence ID" value="NZ_CP106795.1"/>
</dbReference>
<sequence length="84" mass="8754">MTLVLRPRPDDKRWKEVRSSAPALVVASGWRLDAGGTAHASLRCAGTRGGEALVTVTAGAPDVAGAARPAFTLDVRVVPYAREG</sequence>
<evidence type="ECO:0000313" key="2">
    <source>
        <dbReference type="Proteomes" id="UP001060733"/>
    </source>
</evidence>
<organism evidence="1 2">
    <name type="scientific">Streptomyces albidocamelliae</name>
    <dbReference type="NCBI Taxonomy" id="2981135"/>
    <lineage>
        <taxon>Bacteria</taxon>
        <taxon>Bacillati</taxon>
        <taxon>Actinomycetota</taxon>
        <taxon>Actinomycetes</taxon>
        <taxon>Kitasatosporales</taxon>
        <taxon>Streptomycetaceae</taxon>
        <taxon>Streptomyces</taxon>
    </lineage>
</organism>
<proteinExistence type="predicted"/>